<dbReference type="RefSeq" id="WP_034986953.1">
    <property type="nucleotide sequence ID" value="NZ_AYZF01000017.1"/>
</dbReference>
<dbReference type="EMBL" id="AYZF01000017">
    <property type="protein sequence ID" value="KRN05443.1"/>
    <property type="molecule type" value="Genomic_DNA"/>
</dbReference>
<dbReference type="STRING" id="1423806.FD15_GL001998"/>
<dbReference type="Pfam" id="PF02224">
    <property type="entry name" value="Cytidylate_kin"/>
    <property type="match status" value="1"/>
</dbReference>
<evidence type="ECO:0000256" key="2">
    <source>
        <dbReference type="ARBA" id="ARBA00022679"/>
    </source>
</evidence>
<dbReference type="CDD" id="cd02020">
    <property type="entry name" value="CMPK"/>
    <property type="match status" value="1"/>
</dbReference>
<evidence type="ECO:0000256" key="7">
    <source>
        <dbReference type="ARBA" id="ARBA00048478"/>
    </source>
</evidence>
<evidence type="ECO:0000256" key="9">
    <source>
        <dbReference type="SAM" id="Coils"/>
    </source>
</evidence>
<evidence type="ECO:0000256" key="4">
    <source>
        <dbReference type="ARBA" id="ARBA00022777"/>
    </source>
</evidence>
<dbReference type="PANTHER" id="PTHR21299:SF2">
    <property type="entry name" value="CYTIDYLATE KINASE"/>
    <property type="match status" value="1"/>
</dbReference>
<keyword evidence="2 8" id="KW-0808">Transferase</keyword>
<dbReference type="NCBIfam" id="TIGR00017">
    <property type="entry name" value="cmk"/>
    <property type="match status" value="1"/>
</dbReference>
<dbReference type="HAMAP" id="MF_00238">
    <property type="entry name" value="Cytidyl_kinase_type1"/>
    <property type="match status" value="1"/>
</dbReference>
<keyword evidence="8" id="KW-0963">Cytoplasm</keyword>
<accession>A0A023CV89</accession>
<evidence type="ECO:0000256" key="3">
    <source>
        <dbReference type="ARBA" id="ARBA00022741"/>
    </source>
</evidence>
<comment type="similarity">
    <text evidence="1 8">Belongs to the cytidylate kinase family. Type 1 subfamily.</text>
</comment>
<gene>
    <name evidence="8" type="primary">cmk</name>
    <name evidence="11" type="ORF">FD15_GL001998</name>
</gene>
<dbReference type="GO" id="GO:0036431">
    <property type="term" value="F:dCMP kinase activity"/>
    <property type="evidence" value="ECO:0007669"/>
    <property type="project" value="InterPro"/>
</dbReference>
<feature type="coiled-coil region" evidence="9">
    <location>
        <begin position="156"/>
        <end position="183"/>
    </location>
</feature>
<dbReference type="InterPro" id="IPR011994">
    <property type="entry name" value="Cytidylate_kinase_dom"/>
</dbReference>
<keyword evidence="12" id="KW-1185">Reference proteome</keyword>
<dbReference type="GO" id="GO:0015949">
    <property type="term" value="P:nucleobase-containing small molecule interconversion"/>
    <property type="evidence" value="ECO:0007669"/>
    <property type="project" value="TreeGrafter"/>
</dbReference>
<feature type="domain" description="Cytidylate kinase" evidence="10">
    <location>
        <begin position="7"/>
        <end position="220"/>
    </location>
</feature>
<dbReference type="eggNOG" id="COG0283">
    <property type="taxonomic scope" value="Bacteria"/>
</dbReference>
<dbReference type="InterPro" id="IPR003136">
    <property type="entry name" value="Cytidylate_kin"/>
</dbReference>
<dbReference type="GO" id="GO:0005829">
    <property type="term" value="C:cytosol"/>
    <property type="evidence" value="ECO:0007669"/>
    <property type="project" value="TreeGrafter"/>
</dbReference>
<keyword evidence="5 8" id="KW-0067">ATP-binding</keyword>
<dbReference type="PATRIC" id="fig|1423806.3.peg.2034"/>
<dbReference type="GO" id="GO:0005524">
    <property type="term" value="F:ATP binding"/>
    <property type="evidence" value="ECO:0007669"/>
    <property type="project" value="UniProtKB-UniRule"/>
</dbReference>
<dbReference type="OrthoDB" id="9807434at2"/>
<evidence type="ECO:0000313" key="12">
    <source>
        <dbReference type="Proteomes" id="UP000050961"/>
    </source>
</evidence>
<evidence type="ECO:0000256" key="8">
    <source>
        <dbReference type="HAMAP-Rule" id="MF_00238"/>
    </source>
</evidence>
<dbReference type="SUPFAM" id="SSF52540">
    <property type="entry name" value="P-loop containing nucleoside triphosphate hydrolases"/>
    <property type="match status" value="1"/>
</dbReference>
<dbReference type="Gene3D" id="3.40.50.300">
    <property type="entry name" value="P-loop containing nucleotide triphosphate hydrolases"/>
    <property type="match status" value="1"/>
</dbReference>
<dbReference type="PANTHER" id="PTHR21299">
    <property type="entry name" value="CYTIDYLATE KINASE/PANTOATE-BETA-ALANINE LIGASE"/>
    <property type="match status" value="1"/>
</dbReference>
<keyword evidence="9" id="KW-0175">Coiled coil</keyword>
<proteinExistence type="inferred from homology"/>
<dbReference type="AlphaFoldDB" id="A0A023CV89"/>
<evidence type="ECO:0000313" key="11">
    <source>
        <dbReference type="EMBL" id="KRN05443.1"/>
    </source>
</evidence>
<dbReference type="InterPro" id="IPR027417">
    <property type="entry name" value="P-loop_NTPase"/>
</dbReference>
<evidence type="ECO:0000256" key="5">
    <source>
        <dbReference type="ARBA" id="ARBA00022840"/>
    </source>
</evidence>
<keyword evidence="3 8" id="KW-0547">Nucleotide-binding</keyword>
<comment type="catalytic activity">
    <reaction evidence="6 8">
        <text>dCMP + ATP = dCDP + ADP</text>
        <dbReference type="Rhea" id="RHEA:25094"/>
        <dbReference type="ChEBI" id="CHEBI:30616"/>
        <dbReference type="ChEBI" id="CHEBI:57566"/>
        <dbReference type="ChEBI" id="CHEBI:58593"/>
        <dbReference type="ChEBI" id="CHEBI:456216"/>
        <dbReference type="EC" id="2.7.4.25"/>
    </reaction>
</comment>
<feature type="binding site" evidence="8">
    <location>
        <begin position="11"/>
        <end position="19"/>
    </location>
    <ligand>
        <name>ATP</name>
        <dbReference type="ChEBI" id="CHEBI:30616"/>
    </ligand>
</feature>
<name>A0A023CV89_9LACO</name>
<sequence>MNDLLQIAIDGPASAGKSTVAKMVAHELGYIYCDTGAMYRAVTWAAIKRGIKLDDNLALEHMLSQIKISFAPSVKGQRVFVDQDEVTDDIRLPEIANNVSTVAAQLSVREALTKRQQEIAINGGIVMDGRDIGTTVLPDAQVKIFLVASVKERALRRFKENKAKGIKVNLETLEQEIAERDRKDSTRAVSPLVQAADAIKVDTTILSVEQVVAKIMKIIQKKAKNG</sequence>
<dbReference type="EC" id="2.7.4.25" evidence="8"/>
<dbReference type="GO" id="GO:0006220">
    <property type="term" value="P:pyrimidine nucleotide metabolic process"/>
    <property type="evidence" value="ECO:0007669"/>
    <property type="project" value="UniProtKB-UniRule"/>
</dbReference>
<evidence type="ECO:0000259" key="10">
    <source>
        <dbReference type="Pfam" id="PF02224"/>
    </source>
</evidence>
<evidence type="ECO:0000256" key="1">
    <source>
        <dbReference type="ARBA" id="ARBA00009427"/>
    </source>
</evidence>
<reference evidence="11 12" key="1">
    <citation type="journal article" date="2015" name="Genome Announc.">
        <title>Expanding the biotechnology potential of lactobacilli through comparative genomics of 213 strains and associated genera.</title>
        <authorList>
            <person name="Sun Z."/>
            <person name="Harris H.M."/>
            <person name="McCann A."/>
            <person name="Guo C."/>
            <person name="Argimon S."/>
            <person name="Zhang W."/>
            <person name="Yang X."/>
            <person name="Jeffery I.B."/>
            <person name="Cooney J.C."/>
            <person name="Kagawa T.F."/>
            <person name="Liu W."/>
            <person name="Song Y."/>
            <person name="Salvetti E."/>
            <person name="Wrobel A."/>
            <person name="Rasinkangas P."/>
            <person name="Parkhill J."/>
            <person name="Rea M.C."/>
            <person name="O'Sullivan O."/>
            <person name="Ritari J."/>
            <person name="Douillard F.P."/>
            <person name="Paul Ross R."/>
            <person name="Yang R."/>
            <person name="Briner A.E."/>
            <person name="Felis G.E."/>
            <person name="de Vos W.M."/>
            <person name="Barrangou R."/>
            <person name="Klaenhammer T.R."/>
            <person name="Caufield P.W."/>
            <person name="Cui Y."/>
            <person name="Zhang H."/>
            <person name="O'Toole P.W."/>
        </authorList>
    </citation>
    <scope>NUCLEOTIDE SEQUENCE [LARGE SCALE GENOMIC DNA]</scope>
    <source>
        <strain evidence="11 12">DSM 21376</strain>
    </source>
</reference>
<comment type="catalytic activity">
    <reaction evidence="7 8">
        <text>CMP + ATP = CDP + ADP</text>
        <dbReference type="Rhea" id="RHEA:11600"/>
        <dbReference type="ChEBI" id="CHEBI:30616"/>
        <dbReference type="ChEBI" id="CHEBI:58069"/>
        <dbReference type="ChEBI" id="CHEBI:60377"/>
        <dbReference type="ChEBI" id="CHEBI:456216"/>
        <dbReference type="EC" id="2.7.4.25"/>
    </reaction>
</comment>
<comment type="subcellular location">
    <subcellularLocation>
        <location evidence="8">Cytoplasm</location>
    </subcellularLocation>
</comment>
<evidence type="ECO:0000256" key="6">
    <source>
        <dbReference type="ARBA" id="ARBA00047615"/>
    </source>
</evidence>
<keyword evidence="4 8" id="KW-0418">Kinase</keyword>
<comment type="caution">
    <text evidence="11">The sequence shown here is derived from an EMBL/GenBank/DDBJ whole genome shotgun (WGS) entry which is preliminary data.</text>
</comment>
<dbReference type="Proteomes" id="UP000050961">
    <property type="component" value="Unassembled WGS sequence"/>
</dbReference>
<dbReference type="GO" id="GO:0036430">
    <property type="term" value="F:CMP kinase activity"/>
    <property type="evidence" value="ECO:0007669"/>
    <property type="project" value="RHEA"/>
</dbReference>
<protein>
    <recommendedName>
        <fullName evidence="8">Cytidylate kinase</fullName>
        <shortName evidence="8">CK</shortName>
        <ecNumber evidence="8">2.7.4.25</ecNumber>
    </recommendedName>
    <alternativeName>
        <fullName evidence="8">Cytidine monophosphate kinase</fullName>
        <shortName evidence="8">CMP kinase</shortName>
    </alternativeName>
</protein>
<organism evidence="11 12">
    <name type="scientific">Liquorilactobacillus sucicola DSM 21376 = JCM 15457</name>
    <dbReference type="NCBI Taxonomy" id="1423806"/>
    <lineage>
        <taxon>Bacteria</taxon>
        <taxon>Bacillati</taxon>
        <taxon>Bacillota</taxon>
        <taxon>Bacilli</taxon>
        <taxon>Lactobacillales</taxon>
        <taxon>Lactobacillaceae</taxon>
        <taxon>Liquorilactobacillus</taxon>
    </lineage>
</organism>